<dbReference type="AlphaFoldDB" id="A0A1G6WAV2"/>
<dbReference type="SUPFAM" id="SSF53254">
    <property type="entry name" value="Phosphoglycerate mutase-like"/>
    <property type="match status" value="1"/>
</dbReference>
<dbReference type="RefSeq" id="WP_091455355.1">
    <property type="nucleotide sequence ID" value="NZ_FMZZ01000014.1"/>
</dbReference>
<evidence type="ECO:0000313" key="2">
    <source>
        <dbReference type="Proteomes" id="UP000199501"/>
    </source>
</evidence>
<gene>
    <name evidence="1" type="ORF">SAMN05216174_11495</name>
</gene>
<keyword evidence="2" id="KW-1185">Reference proteome</keyword>
<dbReference type="Proteomes" id="UP000199501">
    <property type="component" value="Unassembled WGS sequence"/>
</dbReference>
<dbReference type="PANTHER" id="PTHR48100:SF1">
    <property type="entry name" value="HISTIDINE PHOSPHATASE FAMILY PROTEIN-RELATED"/>
    <property type="match status" value="1"/>
</dbReference>
<dbReference type="GO" id="GO:0005737">
    <property type="term" value="C:cytoplasm"/>
    <property type="evidence" value="ECO:0007669"/>
    <property type="project" value="TreeGrafter"/>
</dbReference>
<dbReference type="STRING" id="1271860.SAMN05216174_11495"/>
<dbReference type="GO" id="GO:0016791">
    <property type="term" value="F:phosphatase activity"/>
    <property type="evidence" value="ECO:0007669"/>
    <property type="project" value="TreeGrafter"/>
</dbReference>
<organism evidence="1 2">
    <name type="scientific">Actinokineospora iranica</name>
    <dbReference type="NCBI Taxonomy" id="1271860"/>
    <lineage>
        <taxon>Bacteria</taxon>
        <taxon>Bacillati</taxon>
        <taxon>Actinomycetota</taxon>
        <taxon>Actinomycetes</taxon>
        <taxon>Pseudonocardiales</taxon>
        <taxon>Pseudonocardiaceae</taxon>
        <taxon>Actinokineospora</taxon>
    </lineage>
</organism>
<evidence type="ECO:0000313" key="1">
    <source>
        <dbReference type="EMBL" id="SDD62919.1"/>
    </source>
</evidence>
<reference evidence="2" key="1">
    <citation type="submission" date="2016-10" db="EMBL/GenBank/DDBJ databases">
        <authorList>
            <person name="Varghese N."/>
            <person name="Submissions S."/>
        </authorList>
    </citation>
    <scope>NUCLEOTIDE SEQUENCE [LARGE SCALE GENOMIC DNA]</scope>
    <source>
        <strain evidence="2">IBRC-M 10403</strain>
    </source>
</reference>
<name>A0A1G6WAV2_9PSEU</name>
<dbReference type="Gene3D" id="3.40.50.1240">
    <property type="entry name" value="Phosphoglycerate mutase-like"/>
    <property type="match status" value="1"/>
</dbReference>
<dbReference type="CDD" id="cd07067">
    <property type="entry name" value="HP_PGM_like"/>
    <property type="match status" value="1"/>
</dbReference>
<dbReference type="OrthoDB" id="9783269at2"/>
<dbReference type="InterPro" id="IPR029033">
    <property type="entry name" value="His_PPase_superfam"/>
</dbReference>
<accession>A0A1G6WAV2</accession>
<sequence>MSTPEYRQPRYVPPPGSTELLLIRHGESAPARPDTPFSLVDGQGDPELAPEGRHQAERIAARLASQHIDAIYVTNLRRTVETAAPLARAVDLKPLVEVDLREVHLGQWEGGVFRRKVAEGDPVVVRMHQEQRWDVIPGAEDAEKFAKRVRAGVERLAAAHPGQRLAVFTHGGVIAQVLALASGSTPFAFLGADNGSLSQVVVHGLMWQVRRFNDTAHLDQTLTLTSAPLT</sequence>
<dbReference type="Pfam" id="PF00300">
    <property type="entry name" value="His_Phos_1"/>
    <property type="match status" value="1"/>
</dbReference>
<proteinExistence type="predicted"/>
<dbReference type="InterPro" id="IPR013078">
    <property type="entry name" value="His_Pase_superF_clade-1"/>
</dbReference>
<dbReference type="PANTHER" id="PTHR48100">
    <property type="entry name" value="BROAD-SPECIFICITY PHOSPHATASE YOR283W-RELATED"/>
    <property type="match status" value="1"/>
</dbReference>
<dbReference type="EMBL" id="FMZZ01000014">
    <property type="protein sequence ID" value="SDD62919.1"/>
    <property type="molecule type" value="Genomic_DNA"/>
</dbReference>
<dbReference type="SMART" id="SM00855">
    <property type="entry name" value="PGAM"/>
    <property type="match status" value="1"/>
</dbReference>
<dbReference type="InterPro" id="IPR050275">
    <property type="entry name" value="PGM_Phosphatase"/>
</dbReference>
<protein>
    <submittedName>
        <fullName evidence="1">Probable phosphoglycerate mutase</fullName>
    </submittedName>
</protein>